<feature type="domain" description="Helix-turn-helix" evidence="1">
    <location>
        <begin position="4"/>
        <end position="51"/>
    </location>
</feature>
<dbReference type="EMBL" id="AVPL01000132">
    <property type="protein sequence ID" value="KGN35396.1"/>
    <property type="molecule type" value="Genomic_DNA"/>
</dbReference>
<proteinExistence type="predicted"/>
<dbReference type="NCBIfam" id="TIGR01764">
    <property type="entry name" value="excise"/>
    <property type="match status" value="1"/>
</dbReference>
<name>A0A0A0JI96_9MICO</name>
<evidence type="ECO:0000259" key="1">
    <source>
        <dbReference type="Pfam" id="PF12728"/>
    </source>
</evidence>
<keyword evidence="2" id="KW-0238">DNA-binding</keyword>
<sequence>MVHLLTVGQAAEILGTSERFPRRLIAERRIRFVRVGRHVRIPEDALSEFVRDGEVEPIDLSHLAGA</sequence>
<dbReference type="eggNOG" id="ENOG5033IG7">
    <property type="taxonomic scope" value="Bacteria"/>
</dbReference>
<dbReference type="STRING" id="1385519.N801_02380"/>
<keyword evidence="3" id="KW-1185">Reference proteome</keyword>
<dbReference type="GO" id="GO:0003677">
    <property type="term" value="F:DNA binding"/>
    <property type="evidence" value="ECO:0007669"/>
    <property type="project" value="UniProtKB-KW"/>
</dbReference>
<dbReference type="AlphaFoldDB" id="A0A0A0JI96"/>
<accession>A0A0A0JI96</accession>
<dbReference type="RefSeq" id="WP_035940871.1">
    <property type="nucleotide sequence ID" value="NZ_AVPL01000132.1"/>
</dbReference>
<comment type="caution">
    <text evidence="2">The sequence shown here is derived from an EMBL/GenBank/DDBJ whole genome shotgun (WGS) entry which is preliminary data.</text>
</comment>
<dbReference type="InterPro" id="IPR010093">
    <property type="entry name" value="SinI_DNA-bd"/>
</dbReference>
<evidence type="ECO:0000313" key="2">
    <source>
        <dbReference type="EMBL" id="KGN35396.1"/>
    </source>
</evidence>
<evidence type="ECO:0000313" key="3">
    <source>
        <dbReference type="Proteomes" id="UP000030013"/>
    </source>
</evidence>
<dbReference type="InterPro" id="IPR009061">
    <property type="entry name" value="DNA-bd_dom_put_sf"/>
</dbReference>
<dbReference type="Proteomes" id="UP000030013">
    <property type="component" value="Unassembled WGS sequence"/>
</dbReference>
<dbReference type="Pfam" id="PF12728">
    <property type="entry name" value="HTH_17"/>
    <property type="match status" value="1"/>
</dbReference>
<gene>
    <name evidence="2" type="ORF">N801_02380</name>
</gene>
<dbReference type="SUPFAM" id="SSF46955">
    <property type="entry name" value="Putative DNA-binding domain"/>
    <property type="match status" value="1"/>
</dbReference>
<dbReference type="OrthoDB" id="197041at2"/>
<reference evidence="2 3" key="1">
    <citation type="submission" date="2013-08" db="EMBL/GenBank/DDBJ databases">
        <title>The genome sequence of Knoellia aerolata.</title>
        <authorList>
            <person name="Zhu W."/>
            <person name="Wang G."/>
        </authorList>
    </citation>
    <scope>NUCLEOTIDE SEQUENCE [LARGE SCALE GENOMIC DNA]</scope>
    <source>
        <strain evidence="2 3">DSM 18566</strain>
    </source>
</reference>
<organism evidence="2 3">
    <name type="scientific">Knoellia aerolata DSM 18566</name>
    <dbReference type="NCBI Taxonomy" id="1385519"/>
    <lineage>
        <taxon>Bacteria</taxon>
        <taxon>Bacillati</taxon>
        <taxon>Actinomycetota</taxon>
        <taxon>Actinomycetes</taxon>
        <taxon>Micrococcales</taxon>
        <taxon>Intrasporangiaceae</taxon>
        <taxon>Knoellia</taxon>
    </lineage>
</organism>
<dbReference type="InterPro" id="IPR041657">
    <property type="entry name" value="HTH_17"/>
</dbReference>
<protein>
    <submittedName>
        <fullName evidence="2">DNA-binding protein</fullName>
    </submittedName>
</protein>